<comment type="caution">
    <text evidence="2">The sequence shown here is derived from an EMBL/GenBank/DDBJ whole genome shotgun (WGS) entry which is preliminary data.</text>
</comment>
<protein>
    <recommendedName>
        <fullName evidence="4">MarR family transcriptional regulator</fullName>
    </recommendedName>
</protein>
<dbReference type="SUPFAM" id="SSF46785">
    <property type="entry name" value="Winged helix' DNA-binding domain"/>
    <property type="match status" value="1"/>
</dbReference>
<keyword evidence="3" id="KW-1185">Reference proteome</keyword>
<dbReference type="Proteomes" id="UP000632222">
    <property type="component" value="Unassembled WGS sequence"/>
</dbReference>
<evidence type="ECO:0000256" key="1">
    <source>
        <dbReference type="SAM" id="MobiDB-lite"/>
    </source>
</evidence>
<accession>A0ABQ2DBH0</accession>
<dbReference type="EMBL" id="BMOD01000024">
    <property type="protein sequence ID" value="GGJ52051.1"/>
    <property type="molecule type" value="Genomic_DNA"/>
</dbReference>
<dbReference type="RefSeq" id="WP_189006654.1">
    <property type="nucleotide sequence ID" value="NZ_BMOD01000024.1"/>
</dbReference>
<feature type="region of interest" description="Disordered" evidence="1">
    <location>
        <begin position="101"/>
        <end position="128"/>
    </location>
</feature>
<proteinExistence type="predicted"/>
<name>A0ABQ2DBH0_9DEIO</name>
<gene>
    <name evidence="2" type="ORF">GCM10008938_42570</name>
</gene>
<sequence length="128" mass="14484">MTHLEAYQKIMQEIDGWPIQDGIRSSDLTLLQDPLRTALTTTVREGHVTLQEFSGFLGLDLDSTSHVVDALLEHGFLKTSQDTPSGETEYRVHYARSGRQSGDLWNRLKSLEPEQKPAPSQHQQKPED</sequence>
<organism evidence="2 3">
    <name type="scientific">Deinococcus roseus</name>
    <dbReference type="NCBI Taxonomy" id="392414"/>
    <lineage>
        <taxon>Bacteria</taxon>
        <taxon>Thermotogati</taxon>
        <taxon>Deinococcota</taxon>
        <taxon>Deinococci</taxon>
        <taxon>Deinococcales</taxon>
        <taxon>Deinococcaceae</taxon>
        <taxon>Deinococcus</taxon>
    </lineage>
</organism>
<evidence type="ECO:0000313" key="3">
    <source>
        <dbReference type="Proteomes" id="UP000632222"/>
    </source>
</evidence>
<evidence type="ECO:0008006" key="4">
    <source>
        <dbReference type="Google" id="ProtNLM"/>
    </source>
</evidence>
<reference evidence="3" key="1">
    <citation type="journal article" date="2019" name="Int. J. Syst. Evol. Microbiol.">
        <title>The Global Catalogue of Microorganisms (GCM) 10K type strain sequencing project: providing services to taxonomists for standard genome sequencing and annotation.</title>
        <authorList>
            <consortium name="The Broad Institute Genomics Platform"/>
            <consortium name="The Broad Institute Genome Sequencing Center for Infectious Disease"/>
            <person name="Wu L."/>
            <person name="Ma J."/>
        </authorList>
    </citation>
    <scope>NUCLEOTIDE SEQUENCE [LARGE SCALE GENOMIC DNA]</scope>
    <source>
        <strain evidence="3">JCM 14370</strain>
    </source>
</reference>
<evidence type="ECO:0000313" key="2">
    <source>
        <dbReference type="EMBL" id="GGJ52051.1"/>
    </source>
</evidence>
<dbReference type="InterPro" id="IPR036390">
    <property type="entry name" value="WH_DNA-bd_sf"/>
</dbReference>
<feature type="compositionally biased region" description="Polar residues" evidence="1">
    <location>
        <begin position="118"/>
        <end position="128"/>
    </location>
</feature>